<organism evidence="1 2">
    <name type="scientific">Leptotrichia wadei</name>
    <dbReference type="NCBI Taxonomy" id="157687"/>
    <lineage>
        <taxon>Bacteria</taxon>
        <taxon>Fusobacteriati</taxon>
        <taxon>Fusobacteriota</taxon>
        <taxon>Fusobacteriia</taxon>
        <taxon>Fusobacteriales</taxon>
        <taxon>Leptotrichiaceae</taxon>
        <taxon>Leptotrichia</taxon>
    </lineage>
</organism>
<name>A0A133ZWC5_9FUSO</name>
<comment type="caution">
    <text evidence="1">The sequence shown here is derived from an EMBL/GenBank/DDBJ whole genome shotgun (WGS) entry which is preliminary data.</text>
</comment>
<accession>A0A133ZWC5</accession>
<dbReference type="PATRIC" id="fig|157687.3.peg.2226"/>
<dbReference type="AlphaFoldDB" id="A0A133ZWC5"/>
<reference evidence="2" key="1">
    <citation type="submission" date="2016-01" db="EMBL/GenBank/DDBJ databases">
        <authorList>
            <person name="Mitreva M."/>
            <person name="Pepin K.H."/>
            <person name="Mihindukulasuriya K.A."/>
            <person name="Fulton R."/>
            <person name="Fronick C."/>
            <person name="O'Laughlin M."/>
            <person name="Miner T."/>
            <person name="Herter B."/>
            <person name="Rosa B.A."/>
            <person name="Cordes M."/>
            <person name="Tomlinson C."/>
            <person name="Wollam A."/>
            <person name="Palsikar V.B."/>
            <person name="Mardis E.R."/>
            <person name="Wilson R.K."/>
        </authorList>
    </citation>
    <scope>NUCLEOTIDE SEQUENCE [LARGE SCALE GENOMIC DNA]</scope>
    <source>
        <strain evidence="2">KA00185</strain>
    </source>
</reference>
<protein>
    <submittedName>
        <fullName evidence="1">Toxin-antitoxin system, toxin component domain protein</fullName>
    </submittedName>
</protein>
<sequence>MKYIYNIDKLKNHNENTVFEEKIGKKAQNLLELAAAGFNVPHFSVITNRYFKEVILKEIEMYNQEAGNNDEIKDWNAVFSGNTERKIENIIRIIKNHKIKEEFEK</sequence>
<dbReference type="STRING" id="157687.HMPREF3180_02222"/>
<dbReference type="SUPFAM" id="SSF56059">
    <property type="entry name" value="Glutathione synthetase ATP-binding domain-like"/>
    <property type="match status" value="1"/>
</dbReference>
<dbReference type="EMBL" id="LSDD01000164">
    <property type="protein sequence ID" value="KXB59739.1"/>
    <property type="molecule type" value="Genomic_DNA"/>
</dbReference>
<gene>
    <name evidence="1" type="ORF">HMPREF3180_02222</name>
</gene>
<dbReference type="InterPro" id="IPR013815">
    <property type="entry name" value="ATP_grasp_subdomain_1"/>
</dbReference>
<evidence type="ECO:0000313" key="1">
    <source>
        <dbReference type="EMBL" id="KXB59739.1"/>
    </source>
</evidence>
<dbReference type="Gene3D" id="3.30.1490.20">
    <property type="entry name" value="ATP-grasp fold, A domain"/>
    <property type="match status" value="1"/>
</dbReference>
<dbReference type="GO" id="GO:0005524">
    <property type="term" value="F:ATP binding"/>
    <property type="evidence" value="ECO:0007669"/>
    <property type="project" value="InterPro"/>
</dbReference>
<evidence type="ECO:0000313" key="2">
    <source>
        <dbReference type="Proteomes" id="UP000070483"/>
    </source>
</evidence>
<proteinExistence type="predicted"/>
<dbReference type="RefSeq" id="WP_231724373.1">
    <property type="nucleotide sequence ID" value="NZ_KQ960114.1"/>
</dbReference>
<dbReference type="Proteomes" id="UP000070483">
    <property type="component" value="Unassembled WGS sequence"/>
</dbReference>
<keyword evidence="2" id="KW-1185">Reference proteome</keyword>